<dbReference type="RefSeq" id="WP_138931668.1">
    <property type="nucleotide sequence ID" value="NZ_SWMU01000002.1"/>
</dbReference>
<evidence type="ECO:0008006" key="5">
    <source>
        <dbReference type="Google" id="ProtNLM"/>
    </source>
</evidence>
<dbReference type="Gene3D" id="3.40.30.10">
    <property type="entry name" value="Glutaredoxin"/>
    <property type="match status" value="1"/>
</dbReference>
<gene>
    <name evidence="3" type="ORF">FCN74_05880</name>
</gene>
<dbReference type="OrthoDB" id="1434620at2"/>
<dbReference type="EMBL" id="SWMU01000002">
    <property type="protein sequence ID" value="TKS56565.1"/>
    <property type="molecule type" value="Genomic_DNA"/>
</dbReference>
<dbReference type="InterPro" id="IPR006660">
    <property type="entry name" value="Arsenate_reductase-like"/>
</dbReference>
<protein>
    <recommendedName>
        <fullName evidence="5">Arsenate reductase</fullName>
    </recommendedName>
</protein>
<evidence type="ECO:0000313" key="3">
    <source>
        <dbReference type="EMBL" id="TKS56565.1"/>
    </source>
</evidence>
<evidence type="ECO:0000256" key="1">
    <source>
        <dbReference type="ARBA" id="ARBA00007198"/>
    </source>
</evidence>
<dbReference type="AlphaFoldDB" id="A0A4V6ALF2"/>
<dbReference type="InterPro" id="IPR036249">
    <property type="entry name" value="Thioredoxin-like_sf"/>
</dbReference>
<name>A0A4V6ALF2_9FLAO</name>
<keyword evidence="4" id="KW-1185">Reference proteome</keyword>
<accession>A0A4V6ALF2</accession>
<dbReference type="PROSITE" id="PS51353">
    <property type="entry name" value="ARSC"/>
    <property type="match status" value="1"/>
</dbReference>
<proteinExistence type="inferred from homology"/>
<dbReference type="Proteomes" id="UP000306552">
    <property type="component" value="Unassembled WGS sequence"/>
</dbReference>
<sequence length="131" mass="14636">MISKDSKQINLYYHPNYQLSKKCLAIAKANKAVILPIDISKTGISQTDWSEMANMLNLSVVDLIDLNHDIIISKFGKSPDIDEFDALKIIENHPEVVDKPIAIRGNQIVRASHANDILKLQSSDTGEIRIP</sequence>
<comment type="similarity">
    <text evidence="1 2">Belongs to the ArsC family.</text>
</comment>
<organism evidence="3 4">
    <name type="scientific">Mesohalobacter halotolerans</name>
    <dbReference type="NCBI Taxonomy" id="1883405"/>
    <lineage>
        <taxon>Bacteria</taxon>
        <taxon>Pseudomonadati</taxon>
        <taxon>Bacteroidota</taxon>
        <taxon>Flavobacteriia</taxon>
        <taxon>Flavobacteriales</taxon>
        <taxon>Flavobacteriaceae</taxon>
        <taxon>Mesohalobacter</taxon>
    </lineage>
</organism>
<evidence type="ECO:0000256" key="2">
    <source>
        <dbReference type="PROSITE-ProRule" id="PRU01282"/>
    </source>
</evidence>
<dbReference type="SUPFAM" id="SSF52833">
    <property type="entry name" value="Thioredoxin-like"/>
    <property type="match status" value="1"/>
</dbReference>
<comment type="caution">
    <text evidence="3">The sequence shown here is derived from an EMBL/GenBank/DDBJ whole genome shotgun (WGS) entry which is preliminary data.</text>
</comment>
<reference evidence="3 4" key="1">
    <citation type="submission" date="2019-04" db="EMBL/GenBank/DDBJ databases">
        <title>Psychroflexus halotolerans sp. nov., isolated from a marine solar saltern.</title>
        <authorList>
            <person name="Feng X."/>
        </authorList>
    </citation>
    <scope>NUCLEOTIDE SEQUENCE [LARGE SCALE GENOMIC DNA]</scope>
    <source>
        <strain evidence="3 4">WDS2C27</strain>
    </source>
</reference>
<evidence type="ECO:0000313" key="4">
    <source>
        <dbReference type="Proteomes" id="UP000306552"/>
    </source>
</evidence>